<keyword evidence="2" id="KW-1185">Reference proteome</keyword>
<dbReference type="RefSeq" id="WP_268045426.1">
    <property type="nucleotide sequence ID" value="NZ_CP104064.1"/>
</dbReference>
<accession>A0ABY6Z5V5</accession>
<proteinExistence type="predicted"/>
<evidence type="ECO:0000313" key="1">
    <source>
        <dbReference type="EMBL" id="WAH37893.1"/>
    </source>
</evidence>
<sequence length="132" mass="14107">MKKRVGVFLAAAVVVAGGAWFVKHEATNVVATKVSQEISTPAGQASVHKILQSKQVQSQLSKGNSSGQEFKTQEQAIQFAASKLSPSEMAQLANGYAHPDSLSAEQKAKLEQELLSKFTPQQLAAMAKTFGY</sequence>
<name>A0ABY6Z5V5_9BACL</name>
<protein>
    <recommendedName>
        <fullName evidence="3">Host cell surface-exposed lipoprotein</fullName>
    </recommendedName>
</protein>
<dbReference type="EMBL" id="CP104064">
    <property type="protein sequence ID" value="WAH37893.1"/>
    <property type="molecule type" value="Genomic_DNA"/>
</dbReference>
<organism evidence="1 2">
    <name type="scientific">Alicyclobacillus dauci</name>
    <dbReference type="NCBI Taxonomy" id="1475485"/>
    <lineage>
        <taxon>Bacteria</taxon>
        <taxon>Bacillati</taxon>
        <taxon>Bacillota</taxon>
        <taxon>Bacilli</taxon>
        <taxon>Bacillales</taxon>
        <taxon>Alicyclobacillaceae</taxon>
        <taxon>Alicyclobacillus</taxon>
    </lineage>
</organism>
<evidence type="ECO:0000313" key="2">
    <source>
        <dbReference type="Proteomes" id="UP001164803"/>
    </source>
</evidence>
<gene>
    <name evidence="1" type="ORF">NZD86_05170</name>
</gene>
<dbReference type="Proteomes" id="UP001164803">
    <property type="component" value="Chromosome"/>
</dbReference>
<evidence type="ECO:0008006" key="3">
    <source>
        <dbReference type="Google" id="ProtNLM"/>
    </source>
</evidence>
<reference evidence="1" key="1">
    <citation type="submission" date="2022-08" db="EMBL/GenBank/DDBJ databases">
        <title>Alicyclobacillus dauci DSM2870, complete genome.</title>
        <authorList>
            <person name="Wang Q."/>
            <person name="Cai R."/>
            <person name="Wang Z."/>
        </authorList>
    </citation>
    <scope>NUCLEOTIDE SEQUENCE</scope>
    <source>
        <strain evidence="1">DSM 28700</strain>
    </source>
</reference>